<dbReference type="GO" id="GO:0006355">
    <property type="term" value="P:regulation of DNA-templated transcription"/>
    <property type="evidence" value="ECO:0007669"/>
    <property type="project" value="InterPro"/>
</dbReference>
<dbReference type="CDD" id="cd00383">
    <property type="entry name" value="trans_reg_C"/>
    <property type="match status" value="1"/>
</dbReference>
<dbReference type="SMART" id="SM00862">
    <property type="entry name" value="Trans_reg_C"/>
    <property type="match status" value="1"/>
</dbReference>
<dbReference type="Gene3D" id="6.10.250.690">
    <property type="match status" value="1"/>
</dbReference>
<gene>
    <name evidence="10" type="ORF">GTGU_04065</name>
</gene>
<evidence type="ECO:0000256" key="1">
    <source>
        <dbReference type="ARBA" id="ARBA00022553"/>
    </source>
</evidence>
<dbReference type="FunFam" id="3.40.50.2300:FF:000001">
    <property type="entry name" value="DNA-binding response regulator PhoB"/>
    <property type="match status" value="1"/>
</dbReference>
<dbReference type="GO" id="GO:0005829">
    <property type="term" value="C:cytosol"/>
    <property type="evidence" value="ECO:0007669"/>
    <property type="project" value="TreeGrafter"/>
</dbReference>
<feature type="modified residue" description="4-aspartylphosphate" evidence="6">
    <location>
        <position position="51"/>
    </location>
</feature>
<evidence type="ECO:0000256" key="5">
    <source>
        <dbReference type="ARBA" id="ARBA00023163"/>
    </source>
</evidence>
<dbReference type="PROSITE" id="PS50110">
    <property type="entry name" value="RESPONSE_REGULATORY"/>
    <property type="match status" value="1"/>
</dbReference>
<dbReference type="InterPro" id="IPR001867">
    <property type="entry name" value="OmpR/PhoB-type_DNA-bd"/>
</dbReference>
<organism evidence="10 11">
    <name type="scientific">Trabulsiella guamensis ATCC 49490</name>
    <dbReference type="NCBI Taxonomy" id="1005994"/>
    <lineage>
        <taxon>Bacteria</taxon>
        <taxon>Pseudomonadati</taxon>
        <taxon>Pseudomonadota</taxon>
        <taxon>Gammaproteobacteria</taxon>
        <taxon>Enterobacterales</taxon>
        <taxon>Enterobacteriaceae</taxon>
        <taxon>Trabulsiella</taxon>
    </lineage>
</organism>
<comment type="caution">
    <text evidence="10">The sequence shown here is derived from an EMBL/GenBank/DDBJ whole genome shotgun (WGS) entry which is preliminary data.</text>
</comment>
<keyword evidence="4 7" id="KW-0238">DNA-binding</keyword>
<evidence type="ECO:0000256" key="3">
    <source>
        <dbReference type="ARBA" id="ARBA00023015"/>
    </source>
</evidence>
<dbReference type="CDD" id="cd17574">
    <property type="entry name" value="REC_OmpR"/>
    <property type="match status" value="1"/>
</dbReference>
<keyword evidence="5" id="KW-0804">Transcription</keyword>
<dbReference type="InterPro" id="IPR016032">
    <property type="entry name" value="Sig_transdc_resp-reg_C-effctor"/>
</dbReference>
<evidence type="ECO:0000313" key="10">
    <source>
        <dbReference type="EMBL" id="KFB99626.1"/>
    </source>
</evidence>
<dbReference type="Pfam" id="PF00072">
    <property type="entry name" value="Response_reg"/>
    <property type="match status" value="1"/>
</dbReference>
<dbReference type="GO" id="GO:0000976">
    <property type="term" value="F:transcription cis-regulatory region binding"/>
    <property type="evidence" value="ECO:0007669"/>
    <property type="project" value="TreeGrafter"/>
</dbReference>
<dbReference type="RefSeq" id="WP_038161466.1">
    <property type="nucleotide sequence ID" value="NZ_JMTB01000114.1"/>
</dbReference>
<evidence type="ECO:0000313" key="11">
    <source>
        <dbReference type="Proteomes" id="UP000028630"/>
    </source>
</evidence>
<dbReference type="PANTHER" id="PTHR48111:SF11">
    <property type="entry name" value="TWO-COMPONENT RESPONSE REGULATOR"/>
    <property type="match status" value="1"/>
</dbReference>
<dbReference type="GO" id="GO:0032993">
    <property type="term" value="C:protein-DNA complex"/>
    <property type="evidence" value="ECO:0007669"/>
    <property type="project" value="TreeGrafter"/>
</dbReference>
<evidence type="ECO:0000256" key="6">
    <source>
        <dbReference type="PROSITE-ProRule" id="PRU00169"/>
    </source>
</evidence>
<keyword evidence="3" id="KW-0805">Transcription regulation</keyword>
<keyword evidence="1 6" id="KW-0597">Phosphoprotein</keyword>
<dbReference type="SUPFAM" id="SSF52172">
    <property type="entry name" value="CheY-like"/>
    <property type="match status" value="1"/>
</dbReference>
<dbReference type="eggNOG" id="COG0745">
    <property type="taxonomic scope" value="Bacteria"/>
</dbReference>
<dbReference type="Pfam" id="PF00486">
    <property type="entry name" value="Trans_reg_C"/>
    <property type="match status" value="1"/>
</dbReference>
<protein>
    <submittedName>
        <fullName evidence="10">Putative response regulator</fullName>
    </submittedName>
</protein>
<dbReference type="PANTHER" id="PTHR48111">
    <property type="entry name" value="REGULATOR OF RPOS"/>
    <property type="match status" value="1"/>
</dbReference>
<dbReference type="AlphaFoldDB" id="A0A084ZQ82"/>
<evidence type="ECO:0000256" key="2">
    <source>
        <dbReference type="ARBA" id="ARBA00023012"/>
    </source>
</evidence>
<dbReference type="Gene3D" id="1.10.10.10">
    <property type="entry name" value="Winged helix-like DNA-binding domain superfamily/Winged helix DNA-binding domain"/>
    <property type="match status" value="1"/>
</dbReference>
<name>A0A084ZQ82_9ENTR</name>
<dbReference type="OrthoDB" id="9802426at2"/>
<keyword evidence="11" id="KW-1185">Reference proteome</keyword>
<dbReference type="InterPro" id="IPR001789">
    <property type="entry name" value="Sig_transdc_resp-reg_receiver"/>
</dbReference>
<dbReference type="SUPFAM" id="SSF46894">
    <property type="entry name" value="C-terminal effector domain of the bipartite response regulators"/>
    <property type="match status" value="1"/>
</dbReference>
<keyword evidence="2" id="KW-0902">Two-component regulatory system</keyword>
<evidence type="ECO:0000259" key="9">
    <source>
        <dbReference type="PROSITE" id="PS51755"/>
    </source>
</evidence>
<evidence type="ECO:0000259" key="8">
    <source>
        <dbReference type="PROSITE" id="PS50110"/>
    </source>
</evidence>
<accession>A0A084ZQ82</accession>
<proteinExistence type="predicted"/>
<dbReference type="SMART" id="SM00448">
    <property type="entry name" value="REC"/>
    <property type="match status" value="1"/>
</dbReference>
<reference evidence="11" key="1">
    <citation type="submission" date="2014-05" db="EMBL/GenBank/DDBJ databases">
        <title>ATOL: Assembling a taxonomically balanced genome-scale reconstruction of the evolutionary history of the Enterobacteriaceae.</title>
        <authorList>
            <person name="Plunkett G. III"/>
            <person name="Neeno-Eckwall E.C."/>
            <person name="Glasner J.D."/>
            <person name="Perna N.T."/>
        </authorList>
    </citation>
    <scope>NUCLEOTIDE SEQUENCE [LARGE SCALE GENOMIC DNA]</scope>
    <source>
        <strain evidence="11">ATCC 49490</strain>
    </source>
</reference>
<dbReference type="EMBL" id="JMTB01000114">
    <property type="protein sequence ID" value="KFB99626.1"/>
    <property type="molecule type" value="Genomic_DNA"/>
</dbReference>
<dbReference type="Proteomes" id="UP000028630">
    <property type="component" value="Unassembled WGS sequence"/>
</dbReference>
<feature type="domain" description="OmpR/PhoB-type" evidence="9">
    <location>
        <begin position="128"/>
        <end position="227"/>
    </location>
</feature>
<dbReference type="Gene3D" id="3.40.50.2300">
    <property type="match status" value="1"/>
</dbReference>
<dbReference type="InterPro" id="IPR039420">
    <property type="entry name" value="WalR-like"/>
</dbReference>
<dbReference type="InterPro" id="IPR011006">
    <property type="entry name" value="CheY-like_superfamily"/>
</dbReference>
<dbReference type="GO" id="GO:0000156">
    <property type="term" value="F:phosphorelay response regulator activity"/>
    <property type="evidence" value="ECO:0007669"/>
    <property type="project" value="TreeGrafter"/>
</dbReference>
<dbReference type="InterPro" id="IPR036388">
    <property type="entry name" value="WH-like_DNA-bd_sf"/>
</dbReference>
<evidence type="ECO:0000256" key="7">
    <source>
        <dbReference type="PROSITE-ProRule" id="PRU01091"/>
    </source>
</evidence>
<evidence type="ECO:0000256" key="4">
    <source>
        <dbReference type="ARBA" id="ARBA00023125"/>
    </source>
</evidence>
<dbReference type="PROSITE" id="PS51755">
    <property type="entry name" value="OMPR_PHOB"/>
    <property type="match status" value="1"/>
</dbReference>
<feature type="DNA-binding region" description="OmpR/PhoB-type" evidence="7">
    <location>
        <begin position="128"/>
        <end position="227"/>
    </location>
</feature>
<sequence>MKILIAEDDTNIRQGLVDALSREGYTLVAAPDGRAALESYHRDKPDFVLLDIMMPEMDGYSVCREIRRHDEHIPIVFLSAKDEEIDRVVGLELGADDYISKPFGIHELRARIKTIARRCLSHNASQPNISFPFGDLTVYPNELCAWRGEQKLELTLREVHILSCLQRHKNQVVTRDMLFDAAWGYDYLPNSRTLDQHISRLRKVIEVDANHPQLIRTVHGLGYRYQVS</sequence>
<feature type="domain" description="Response regulatory" evidence="8">
    <location>
        <begin position="2"/>
        <end position="116"/>
    </location>
</feature>